<protein>
    <submittedName>
        <fullName evidence="1">Uncharacterized protein</fullName>
    </submittedName>
</protein>
<reference evidence="2" key="1">
    <citation type="submission" date="2012-06" db="EMBL/GenBank/DDBJ databases">
        <title>Complete sequence of chromosome of Desulfomonile tiedjei DSM 6799.</title>
        <authorList>
            <person name="Lucas S."/>
            <person name="Copeland A."/>
            <person name="Lapidus A."/>
            <person name="Glavina del Rio T."/>
            <person name="Dalin E."/>
            <person name="Tice H."/>
            <person name="Bruce D."/>
            <person name="Goodwin L."/>
            <person name="Pitluck S."/>
            <person name="Peters L."/>
            <person name="Ovchinnikova G."/>
            <person name="Zeytun A."/>
            <person name="Lu M."/>
            <person name="Kyrpides N."/>
            <person name="Mavromatis K."/>
            <person name="Ivanova N."/>
            <person name="Brettin T."/>
            <person name="Detter J.C."/>
            <person name="Han C."/>
            <person name="Larimer F."/>
            <person name="Land M."/>
            <person name="Hauser L."/>
            <person name="Markowitz V."/>
            <person name="Cheng J.-F."/>
            <person name="Hugenholtz P."/>
            <person name="Woyke T."/>
            <person name="Wu D."/>
            <person name="Spring S."/>
            <person name="Schroeder M."/>
            <person name="Brambilla E."/>
            <person name="Klenk H.-P."/>
            <person name="Eisen J.A."/>
        </authorList>
    </citation>
    <scope>NUCLEOTIDE SEQUENCE [LARGE SCALE GENOMIC DNA]</scope>
    <source>
        <strain evidence="2">ATCC 49306 / DSM 6799 / DCB-1</strain>
    </source>
</reference>
<sequence>MARLPLYYFNIVSHVGRTTQITEAQLQSIWSEIDRSIDSLQPPPKKMYNDGLFTFNNKLIVIPPGSVPDALKEIYKMPEGYNKRILLKLADMGTSLIPCEEHELLTAWQKNEAEIVRKEEAGETISAEEIGRQSLYLLTRNKVIGQVIAQTLSEDEAGVLFLGCVHNLKGMMANNYLTDTLGLNVIEMNPQVR</sequence>
<dbReference type="STRING" id="706587.Desti_1879"/>
<dbReference type="HOGENOM" id="CLU_1406780_0_0_7"/>
<keyword evidence="2" id="KW-1185">Reference proteome</keyword>
<proteinExistence type="predicted"/>
<dbReference type="KEGG" id="dti:Desti_1879"/>
<evidence type="ECO:0000313" key="1">
    <source>
        <dbReference type="EMBL" id="AFM24587.1"/>
    </source>
</evidence>
<name>I4C4U6_DESTA</name>
<organism evidence="1 2">
    <name type="scientific">Desulfomonile tiedjei (strain ATCC 49306 / DSM 6799 / DCB-1)</name>
    <dbReference type="NCBI Taxonomy" id="706587"/>
    <lineage>
        <taxon>Bacteria</taxon>
        <taxon>Pseudomonadati</taxon>
        <taxon>Thermodesulfobacteriota</taxon>
        <taxon>Desulfomonilia</taxon>
        <taxon>Desulfomonilales</taxon>
        <taxon>Desulfomonilaceae</taxon>
        <taxon>Desulfomonile</taxon>
    </lineage>
</organism>
<accession>I4C4U6</accession>
<dbReference type="AlphaFoldDB" id="I4C4U6"/>
<evidence type="ECO:0000313" key="2">
    <source>
        <dbReference type="Proteomes" id="UP000006055"/>
    </source>
</evidence>
<dbReference type="RefSeq" id="WP_014809732.1">
    <property type="nucleotide sequence ID" value="NC_018025.1"/>
</dbReference>
<dbReference type="EMBL" id="CP003360">
    <property type="protein sequence ID" value="AFM24587.1"/>
    <property type="molecule type" value="Genomic_DNA"/>
</dbReference>
<gene>
    <name evidence="1" type="ordered locus">Desti_1879</name>
</gene>
<dbReference type="Proteomes" id="UP000006055">
    <property type="component" value="Chromosome"/>
</dbReference>